<proteinExistence type="predicted"/>
<keyword evidence="3" id="KW-0804">Transcription</keyword>
<dbReference type="SUPFAM" id="SSF55781">
    <property type="entry name" value="GAF domain-like"/>
    <property type="match status" value="1"/>
</dbReference>
<evidence type="ECO:0000259" key="4">
    <source>
        <dbReference type="PROSITE" id="PS50043"/>
    </source>
</evidence>
<dbReference type="Proteomes" id="UP001500325">
    <property type="component" value="Unassembled WGS sequence"/>
</dbReference>
<keyword evidence="6" id="KW-1185">Reference proteome</keyword>
<feature type="domain" description="HTH luxR-type" evidence="4">
    <location>
        <begin position="206"/>
        <end position="271"/>
    </location>
</feature>
<sequence>MVDDDSPVGIVDRVVGQRLRQLQRTTGLPVVFGGATTPRRDGPRLRIAHLRGTLGDSLRDLEVGRGRGLGGSALLTAAACRVDDYASTRAITHDFDRHVVHEERMTSVVAVPVTVGGVVGAVLYGAVRAPHRIGDAVVDRVAAFGAALEREIAALLPPPAPPRPSPAARTRTALADLADLARTTPDPALRRRLARILADLGGQDPTEGPRPELAPRELEVLGLVALGRTNAEAADALGLSQETVKAYLRSAMRRLDVRNRTAAVHAARGLGLL</sequence>
<dbReference type="InterPro" id="IPR039420">
    <property type="entry name" value="WalR-like"/>
</dbReference>
<evidence type="ECO:0000313" key="6">
    <source>
        <dbReference type="Proteomes" id="UP001500325"/>
    </source>
</evidence>
<evidence type="ECO:0000256" key="1">
    <source>
        <dbReference type="ARBA" id="ARBA00023015"/>
    </source>
</evidence>
<dbReference type="PROSITE" id="PS50043">
    <property type="entry name" value="HTH_LUXR_2"/>
    <property type="match status" value="1"/>
</dbReference>
<dbReference type="PRINTS" id="PR00038">
    <property type="entry name" value="HTHLUXR"/>
</dbReference>
<organism evidence="5 6">
    <name type="scientific">Pseudonocardia yuanmonensis</name>
    <dbReference type="NCBI Taxonomy" id="1095914"/>
    <lineage>
        <taxon>Bacteria</taxon>
        <taxon>Bacillati</taxon>
        <taxon>Actinomycetota</taxon>
        <taxon>Actinomycetes</taxon>
        <taxon>Pseudonocardiales</taxon>
        <taxon>Pseudonocardiaceae</taxon>
        <taxon>Pseudonocardia</taxon>
    </lineage>
</organism>
<dbReference type="PANTHER" id="PTHR43214:SF42">
    <property type="entry name" value="TRANSCRIPTIONAL REGULATORY PROTEIN DESR"/>
    <property type="match status" value="1"/>
</dbReference>
<accession>A0ABP8W0K9</accession>
<dbReference type="Gene3D" id="3.30.450.40">
    <property type="match status" value="1"/>
</dbReference>
<reference evidence="6" key="1">
    <citation type="journal article" date="2019" name="Int. J. Syst. Evol. Microbiol.">
        <title>The Global Catalogue of Microorganisms (GCM) 10K type strain sequencing project: providing services to taxonomists for standard genome sequencing and annotation.</title>
        <authorList>
            <consortium name="The Broad Institute Genomics Platform"/>
            <consortium name="The Broad Institute Genome Sequencing Center for Infectious Disease"/>
            <person name="Wu L."/>
            <person name="Ma J."/>
        </authorList>
    </citation>
    <scope>NUCLEOTIDE SEQUENCE [LARGE SCALE GENOMIC DNA]</scope>
    <source>
        <strain evidence="6">JCM 18055</strain>
    </source>
</reference>
<dbReference type="Gene3D" id="1.10.10.10">
    <property type="entry name" value="Winged helix-like DNA-binding domain superfamily/Winged helix DNA-binding domain"/>
    <property type="match status" value="1"/>
</dbReference>
<dbReference type="PANTHER" id="PTHR43214">
    <property type="entry name" value="TWO-COMPONENT RESPONSE REGULATOR"/>
    <property type="match status" value="1"/>
</dbReference>
<evidence type="ECO:0000256" key="2">
    <source>
        <dbReference type="ARBA" id="ARBA00023125"/>
    </source>
</evidence>
<dbReference type="InterPro" id="IPR016032">
    <property type="entry name" value="Sig_transdc_resp-reg_C-effctor"/>
</dbReference>
<dbReference type="SUPFAM" id="SSF46894">
    <property type="entry name" value="C-terminal effector domain of the bipartite response regulators"/>
    <property type="match status" value="1"/>
</dbReference>
<dbReference type="Pfam" id="PF00196">
    <property type="entry name" value="GerE"/>
    <property type="match status" value="1"/>
</dbReference>
<name>A0ABP8W0K9_9PSEU</name>
<protein>
    <submittedName>
        <fullName evidence="5">Helix-turn-helix transcriptional regulator</fullName>
    </submittedName>
</protein>
<dbReference type="InterPro" id="IPR029016">
    <property type="entry name" value="GAF-like_dom_sf"/>
</dbReference>
<dbReference type="InterPro" id="IPR000792">
    <property type="entry name" value="Tscrpt_reg_LuxR_C"/>
</dbReference>
<dbReference type="SMART" id="SM00421">
    <property type="entry name" value="HTH_LUXR"/>
    <property type="match status" value="1"/>
</dbReference>
<evidence type="ECO:0000256" key="3">
    <source>
        <dbReference type="ARBA" id="ARBA00023163"/>
    </source>
</evidence>
<comment type="caution">
    <text evidence="5">The sequence shown here is derived from an EMBL/GenBank/DDBJ whole genome shotgun (WGS) entry which is preliminary data.</text>
</comment>
<evidence type="ECO:0000313" key="5">
    <source>
        <dbReference type="EMBL" id="GAA4677997.1"/>
    </source>
</evidence>
<dbReference type="InterPro" id="IPR036388">
    <property type="entry name" value="WH-like_DNA-bd_sf"/>
</dbReference>
<dbReference type="RefSeq" id="WP_345378462.1">
    <property type="nucleotide sequence ID" value="NZ_BAABIC010000002.1"/>
</dbReference>
<dbReference type="EMBL" id="BAABIC010000002">
    <property type="protein sequence ID" value="GAA4677997.1"/>
    <property type="molecule type" value="Genomic_DNA"/>
</dbReference>
<keyword evidence="2" id="KW-0238">DNA-binding</keyword>
<keyword evidence="1" id="KW-0805">Transcription regulation</keyword>
<gene>
    <name evidence="5" type="ORF">GCM10023215_08580</name>
</gene>
<dbReference type="CDD" id="cd06170">
    <property type="entry name" value="LuxR_C_like"/>
    <property type="match status" value="1"/>
</dbReference>